<dbReference type="Proteomes" id="UP000659654">
    <property type="component" value="Unassembled WGS sequence"/>
</dbReference>
<protein>
    <submittedName>
        <fullName evidence="1">(pine wood nematode) hypothetical protein</fullName>
    </submittedName>
</protein>
<accession>A0A1I7RV62</accession>
<evidence type="ECO:0000313" key="1">
    <source>
        <dbReference type="EMBL" id="CAD5232354.1"/>
    </source>
</evidence>
<dbReference type="Proteomes" id="UP000095284">
    <property type="component" value="Unplaced"/>
</dbReference>
<gene>
    <name evidence="1" type="ORF">BXYJ_LOCUS12445</name>
</gene>
<dbReference type="Proteomes" id="UP000582659">
    <property type="component" value="Unassembled WGS sequence"/>
</dbReference>
<evidence type="ECO:0000313" key="3">
    <source>
        <dbReference type="Proteomes" id="UP000659654"/>
    </source>
</evidence>
<dbReference type="EMBL" id="CAJFCV020000005">
    <property type="protein sequence ID" value="CAG9124647.1"/>
    <property type="molecule type" value="Genomic_DNA"/>
</dbReference>
<reference evidence="4" key="1">
    <citation type="submission" date="2016-11" db="UniProtKB">
        <authorList>
            <consortium name="WormBaseParasite"/>
        </authorList>
    </citation>
    <scope>IDENTIFICATION</scope>
</reference>
<evidence type="ECO:0000313" key="2">
    <source>
        <dbReference type="Proteomes" id="UP000095284"/>
    </source>
</evidence>
<keyword evidence="3" id="KW-1185">Reference proteome</keyword>
<name>A0A1I7RV62_BURXY</name>
<evidence type="ECO:0000313" key="4">
    <source>
        <dbReference type="WBParaSite" id="BXY_0462300.1"/>
    </source>
</evidence>
<dbReference type="AlphaFoldDB" id="A0A1I7RV62"/>
<dbReference type="OrthoDB" id="10613900at2759"/>
<dbReference type="EMBL" id="CAJFDI010000005">
    <property type="protein sequence ID" value="CAD5232354.1"/>
    <property type="molecule type" value="Genomic_DNA"/>
</dbReference>
<organism evidence="2 4">
    <name type="scientific">Bursaphelenchus xylophilus</name>
    <name type="common">Pinewood nematode worm</name>
    <name type="synonym">Aphelenchoides xylophilus</name>
    <dbReference type="NCBI Taxonomy" id="6326"/>
    <lineage>
        <taxon>Eukaryota</taxon>
        <taxon>Metazoa</taxon>
        <taxon>Ecdysozoa</taxon>
        <taxon>Nematoda</taxon>
        <taxon>Chromadorea</taxon>
        <taxon>Rhabditida</taxon>
        <taxon>Tylenchina</taxon>
        <taxon>Tylenchomorpha</taxon>
        <taxon>Aphelenchoidea</taxon>
        <taxon>Aphelenchoididae</taxon>
        <taxon>Bursaphelenchus</taxon>
    </lineage>
</organism>
<sequence>MVKNLSLEDCKAYKGGYLIGSYETDIKENTWNIKFGIRFARLEYLTLEFKYNGAIGNEFGFNVKEYYVDGVNNFYLTTSTSNQQRMTSLLPVFKFDQEFLLTVNVDANGTVISNGRSISKGSLTSTDNDEIKLNRLEDIIIIIGPFLHQQHTTRYDNMIVDYVQPELQYDGDRTGEFFEQIWTVIQNLFGKDENDIAIVRLLDLSSPTWNGNILSLPYNTSLLTSFVSSKEKVQMKMDITTTLLRRYFGQNLRAFDQKTDNLFIGISRYLAAKLLEDTMDNVDDQLFLNEITIKNQNDAGDKAKDMMYTLERMFGKEVTVNASVQLYDEYNGKMVSSERFGYAFETVIKSRPICGRLAAFEMINSWVQKIDVETTVTVDKNYKLKQSPVRYIEQKILPVFYMDDDKKEKFFYLQKSDIICFPNIPIDLNSKIIFSPHPQLYNTLYHQDVLDFYQSYGLDKWTDEMAYNLLLTYQSDYKEPGFGSMLANVIKTRNNSKTSLNLLELFSEFRERKMFNADFNNVYRNFIYGHTQRLNEDVKGSSLRKRYLQSLVSIEAVRVGITEEKERYVKKNDAYQVHWAKNGIELLESLNPDDFTAMVCASVSNLNFVQHLNWTRVISELSKLRPSVIYEPLFRLIEKGLQCLTVA</sequence>
<dbReference type="WBParaSite" id="BXY_0462300.1">
    <property type="protein sequence ID" value="BXY_0462300.1"/>
    <property type="gene ID" value="BXY_0462300"/>
</dbReference>
<reference evidence="1" key="2">
    <citation type="submission" date="2020-09" db="EMBL/GenBank/DDBJ databases">
        <authorList>
            <person name="Kikuchi T."/>
        </authorList>
    </citation>
    <scope>NUCLEOTIDE SEQUENCE</scope>
    <source>
        <strain evidence="1">Ka4C1</strain>
    </source>
</reference>
<proteinExistence type="predicted"/>